<sequence length="930" mass="104728">MPYNSLLLSDLVRDSKLETEVLASCFQHVFYDTGKSALERRVRREERWVRKTFIGRGAYGSVYLEECDRGGGDKTLRAVKEIKKSVAPGDDLDYTRELEAVAKFSHQNYWHCFVRSHGWFELDDSVFITMEYLEHGDLEQHLKSPLPEIEARQITVQVLEGLTFMHQNGFIHRDLKPGIHQNIMVVTVGPDWFVKIADFGISKRRHQGVTTLLTLQRGTFGYAAPEALGFSEGEVYTSSVDMWSLGAVDYRILTGTLAFPGPLDLFQYASGAREFPMAALERNGVSDEGKEFITKLVFPDAKGRLTAKMAAQHPWMTIELPGSASGARQVKTVDDSSAPENDTLVSVASKAWSTDSNATIKAALPLHVREINHEPPSVVDEVEEATDHGVETNYCPPSVSDCPEEPSSQGPKLPADSPVILEPATTPTDVPHAVYSRSKRMETSNSKATRATPAAANGASVSDPPAPKPAPPTRTEAGYTFEGRTATAESDEEPLEDSSEDSPYDSPEQESWGTEEEYASESDGFDETVTCDQCRSHFYLLRDPIERLPCKHYMCHDCLLGLVALSLVSPKYMPPRCCDDPAGLGEINPLAIPDLDLSVEVKDVWTELWKFAELSRTKDWQWRCPRGHPAEDGTLLVSTGRTPVWKTPANCDRCVVSTTLPIRDDLRYQDGQRYQGYCLYCRERANMLECSCSEYFKMVTDSFVKGLRERNAFDTSMGNKIKAGQRTRDKMLVGEPMEFQAWEDVSWRDRPPSKPLVDETPYGAGGMPEAEHEPWRRAPPFSQEDRLSCCRGWSSADALLRGLDNCEIDDWRRQVPSDCKVLWSDVILRESSGAFRSFDDPIRETDEEALRFEEDWQDRRLDREHQTPAPPNPFAPMRHRPGSTRPVVHNAPRYTADDVRYADFPSPRRSPRPRPPSPRYSRYGDYATYA</sequence>
<feature type="compositionally biased region" description="Low complexity" evidence="6">
    <location>
        <begin position="448"/>
        <end position="459"/>
    </location>
</feature>
<dbReference type="GO" id="GO:0010506">
    <property type="term" value="P:regulation of autophagy"/>
    <property type="evidence" value="ECO:0007669"/>
    <property type="project" value="InterPro"/>
</dbReference>
<dbReference type="PANTHER" id="PTHR24348">
    <property type="entry name" value="SERINE/THREONINE-PROTEIN KINASE UNC-51-RELATED"/>
    <property type="match status" value="1"/>
</dbReference>
<evidence type="ECO:0000313" key="9">
    <source>
        <dbReference type="Proteomes" id="UP001163105"/>
    </source>
</evidence>
<dbReference type="PROSITE" id="PS00518">
    <property type="entry name" value="ZF_RING_1"/>
    <property type="match status" value="1"/>
</dbReference>
<dbReference type="AlphaFoldDB" id="A0AB34FPE2"/>
<keyword evidence="9" id="KW-1185">Reference proteome</keyword>
<evidence type="ECO:0000256" key="3">
    <source>
        <dbReference type="ARBA" id="ARBA00022771"/>
    </source>
</evidence>
<feature type="compositionally biased region" description="Acidic residues" evidence="6">
    <location>
        <begin position="513"/>
        <end position="525"/>
    </location>
</feature>
<dbReference type="InterPro" id="IPR000719">
    <property type="entry name" value="Prot_kinase_dom"/>
</dbReference>
<feature type="compositionally biased region" description="Basic and acidic residues" evidence="6">
    <location>
        <begin position="857"/>
        <end position="866"/>
    </location>
</feature>
<evidence type="ECO:0000256" key="6">
    <source>
        <dbReference type="SAM" id="MobiDB-lite"/>
    </source>
</evidence>
<feature type="region of interest" description="Disordered" evidence="6">
    <location>
        <begin position="750"/>
        <end position="775"/>
    </location>
</feature>
<proteinExistence type="predicted"/>
<accession>A0AB34FPE2</accession>
<feature type="compositionally biased region" description="Acidic residues" evidence="6">
    <location>
        <begin position="489"/>
        <end position="503"/>
    </location>
</feature>
<evidence type="ECO:0000259" key="7">
    <source>
        <dbReference type="PROSITE" id="PS50011"/>
    </source>
</evidence>
<protein>
    <recommendedName>
        <fullName evidence="5">Autophagy-related protein 1</fullName>
    </recommendedName>
</protein>
<evidence type="ECO:0000313" key="8">
    <source>
        <dbReference type="EMBL" id="KAJ6440644.1"/>
    </source>
</evidence>
<dbReference type="InterPro" id="IPR045269">
    <property type="entry name" value="Atg1-like"/>
</dbReference>
<evidence type="ECO:0000256" key="1">
    <source>
        <dbReference type="ARBA" id="ARBA00004623"/>
    </source>
</evidence>
<dbReference type="GO" id="GO:0005524">
    <property type="term" value="F:ATP binding"/>
    <property type="evidence" value="ECO:0007669"/>
    <property type="project" value="InterPro"/>
</dbReference>
<dbReference type="SUPFAM" id="SSF57850">
    <property type="entry name" value="RING/U-box"/>
    <property type="match status" value="1"/>
</dbReference>
<dbReference type="PANTHER" id="PTHR24348:SF70">
    <property type="entry name" value="PROTEIN KINASE DOMAIN CONTAINING PROTEIN"/>
    <property type="match status" value="1"/>
</dbReference>
<evidence type="ECO:0000256" key="5">
    <source>
        <dbReference type="ARBA" id="ARBA00030237"/>
    </source>
</evidence>
<dbReference type="Gene3D" id="1.10.510.10">
    <property type="entry name" value="Transferase(Phosphotransferase) domain 1"/>
    <property type="match status" value="1"/>
</dbReference>
<dbReference type="Proteomes" id="UP001163105">
    <property type="component" value="Unassembled WGS sequence"/>
</dbReference>
<dbReference type="PROSITE" id="PS50011">
    <property type="entry name" value="PROTEIN_KINASE_DOM"/>
    <property type="match status" value="1"/>
</dbReference>
<feature type="region of interest" description="Disordered" evidence="6">
    <location>
        <begin position="857"/>
        <end position="930"/>
    </location>
</feature>
<dbReference type="GO" id="GO:0008270">
    <property type="term" value="F:zinc ion binding"/>
    <property type="evidence" value="ECO:0007669"/>
    <property type="project" value="UniProtKB-KW"/>
</dbReference>
<organism evidence="8 9">
    <name type="scientific">Purpureocillium lavendulum</name>
    <dbReference type="NCBI Taxonomy" id="1247861"/>
    <lineage>
        <taxon>Eukaryota</taxon>
        <taxon>Fungi</taxon>
        <taxon>Dikarya</taxon>
        <taxon>Ascomycota</taxon>
        <taxon>Pezizomycotina</taxon>
        <taxon>Sordariomycetes</taxon>
        <taxon>Hypocreomycetidae</taxon>
        <taxon>Hypocreales</taxon>
        <taxon>Ophiocordycipitaceae</taxon>
        <taxon>Purpureocillium</taxon>
    </lineage>
</organism>
<reference evidence="8" key="1">
    <citation type="submission" date="2023-01" db="EMBL/GenBank/DDBJ databases">
        <title>The growth and conidiation of Purpureocillium lavendulum are regulated by nitrogen source and histone H3K14 acetylation.</title>
        <authorList>
            <person name="Tang P."/>
            <person name="Han J."/>
            <person name="Zhang C."/>
            <person name="Tang P."/>
            <person name="Qi F."/>
            <person name="Zhang K."/>
            <person name="Liang L."/>
        </authorList>
    </citation>
    <scope>NUCLEOTIDE SEQUENCE</scope>
    <source>
        <strain evidence="8">YMF1.00683</strain>
    </source>
</reference>
<dbReference type="SUPFAM" id="SSF56112">
    <property type="entry name" value="Protein kinase-like (PK-like)"/>
    <property type="match status" value="1"/>
</dbReference>
<dbReference type="GO" id="GO:0004674">
    <property type="term" value="F:protein serine/threonine kinase activity"/>
    <property type="evidence" value="ECO:0007669"/>
    <property type="project" value="InterPro"/>
</dbReference>
<dbReference type="Pfam" id="PF00069">
    <property type="entry name" value="Pkinase"/>
    <property type="match status" value="1"/>
</dbReference>
<dbReference type="EMBL" id="JAQHRD010000005">
    <property type="protein sequence ID" value="KAJ6440644.1"/>
    <property type="molecule type" value="Genomic_DNA"/>
</dbReference>
<keyword evidence="2" id="KW-0479">Metal-binding</keyword>
<feature type="domain" description="Protein kinase" evidence="7">
    <location>
        <begin position="48"/>
        <end position="316"/>
    </location>
</feature>
<feature type="region of interest" description="Disordered" evidence="6">
    <location>
        <begin position="381"/>
        <end position="525"/>
    </location>
</feature>
<dbReference type="InterPro" id="IPR017907">
    <property type="entry name" value="Znf_RING_CS"/>
</dbReference>
<comment type="caution">
    <text evidence="8">The sequence shown here is derived from an EMBL/GenBank/DDBJ whole genome shotgun (WGS) entry which is preliminary data.</text>
</comment>
<name>A0AB34FPE2_9HYPO</name>
<keyword evidence="3" id="KW-0863">Zinc-finger</keyword>
<dbReference type="GO" id="GO:0034045">
    <property type="term" value="C:phagophore assembly site membrane"/>
    <property type="evidence" value="ECO:0007669"/>
    <property type="project" value="UniProtKB-SubCell"/>
</dbReference>
<gene>
    <name evidence="8" type="ORF">O9K51_06434</name>
</gene>
<comment type="subcellular location">
    <subcellularLocation>
        <location evidence="1">Preautophagosomal structure membrane</location>
        <topology evidence="1">Peripheral membrane protein</topology>
    </subcellularLocation>
</comment>
<evidence type="ECO:0000256" key="2">
    <source>
        <dbReference type="ARBA" id="ARBA00022723"/>
    </source>
</evidence>
<keyword evidence="4" id="KW-0862">Zinc</keyword>
<dbReference type="InterPro" id="IPR011009">
    <property type="entry name" value="Kinase-like_dom_sf"/>
</dbReference>
<evidence type="ECO:0000256" key="4">
    <source>
        <dbReference type="ARBA" id="ARBA00022833"/>
    </source>
</evidence>